<dbReference type="Proteomes" id="UP000034883">
    <property type="component" value="Chromosome"/>
</dbReference>
<organism evidence="1 2">
    <name type="scientific">Sandaracinus amylolyticus</name>
    <dbReference type="NCBI Taxonomy" id="927083"/>
    <lineage>
        <taxon>Bacteria</taxon>
        <taxon>Pseudomonadati</taxon>
        <taxon>Myxococcota</taxon>
        <taxon>Polyangia</taxon>
        <taxon>Polyangiales</taxon>
        <taxon>Sandaracinaceae</taxon>
        <taxon>Sandaracinus</taxon>
    </lineage>
</organism>
<dbReference type="RefSeq" id="WP_053231638.1">
    <property type="nucleotide sequence ID" value="NZ_CP011125.1"/>
</dbReference>
<sequence length="299" mass="31726">MRAPRAILLLLAIATLVSCGSPLTELVVVITSDVTGSISSVSIEVTGPDGELLDTHVPQEDAPLEWPLTLGLTRSGAPHHPITIDVRGDATIGSDAVQLRRRVVTGFVPGERRLLEIHLDAACETPCVGEIDPEDLPPFDGEIPPFDPSCAAEDLGSALGTFARALDRDTSRPASCEPGAGHDRVFRWRAPSTGRFVIDTLPGSNVDSVIDVRRDCGGPSIVCQDDVGPDRLWSHVEVDLDAGETILVYVYGYFDDAPFDLTFSAAPLPAERCAGGVDEDRDGAIDCADPECDGDATCL</sequence>
<evidence type="ECO:0000313" key="2">
    <source>
        <dbReference type="Proteomes" id="UP000034883"/>
    </source>
</evidence>
<name>A0A0F6SDZ1_9BACT</name>
<evidence type="ECO:0000313" key="1">
    <source>
        <dbReference type="EMBL" id="AKF04284.1"/>
    </source>
</evidence>
<dbReference type="EMBL" id="CP011125">
    <property type="protein sequence ID" value="AKF04284.1"/>
    <property type="molecule type" value="Genomic_DNA"/>
</dbReference>
<proteinExistence type="predicted"/>
<reference evidence="1 2" key="1">
    <citation type="submission" date="2015-03" db="EMBL/GenBank/DDBJ databases">
        <title>Genome assembly of Sandaracinus amylolyticus DSM 53668.</title>
        <authorList>
            <person name="Sharma G."/>
            <person name="Subramanian S."/>
        </authorList>
    </citation>
    <scope>NUCLEOTIDE SEQUENCE [LARGE SCALE GENOMIC DNA]</scope>
    <source>
        <strain evidence="1 2">DSM 53668</strain>
    </source>
</reference>
<dbReference type="PROSITE" id="PS51257">
    <property type="entry name" value="PROKAR_LIPOPROTEIN"/>
    <property type="match status" value="1"/>
</dbReference>
<protein>
    <submittedName>
        <fullName evidence="1">Muc19</fullName>
    </submittedName>
</protein>
<gene>
    <name evidence="1" type="ORF">DB32_001433</name>
</gene>
<accession>A0A0F6SDZ1</accession>
<dbReference type="AlphaFoldDB" id="A0A0F6SDZ1"/>
<keyword evidence="2" id="KW-1185">Reference proteome</keyword>
<dbReference type="KEGG" id="samy:DB32_001433"/>
<dbReference type="OrthoDB" id="5479728at2"/>
<dbReference type="STRING" id="927083.DB32_001433"/>